<dbReference type="EMBL" id="CP001715">
    <property type="protein sequence ID" value="ACV35145.1"/>
    <property type="molecule type" value="Genomic_DNA"/>
</dbReference>
<keyword evidence="1" id="KW-0472">Membrane</keyword>
<dbReference type="AlphaFoldDB" id="C7RV66"/>
<feature type="transmembrane region" description="Helical" evidence="1">
    <location>
        <begin position="33"/>
        <end position="52"/>
    </location>
</feature>
<dbReference type="InterPro" id="IPR029058">
    <property type="entry name" value="AB_hydrolase_fold"/>
</dbReference>
<reference evidence="2" key="2">
    <citation type="submission" date="2009-09" db="EMBL/GenBank/DDBJ databases">
        <title>Complete sequence of chromosome of Candidatus Accumulibacter phosphatis clade IIA str. UW-1.</title>
        <authorList>
            <consortium name="US DOE Joint Genome Institute"/>
            <person name="Martin H.G."/>
            <person name="Ivanova N."/>
            <person name="Kunin V."/>
            <person name="Warnecke F."/>
            <person name="Barry K."/>
            <person name="He S."/>
            <person name="Salamov A."/>
            <person name="Szeto E."/>
            <person name="Dalin E."/>
            <person name="Pangilinan J.L."/>
            <person name="Lapidus A."/>
            <person name="Lowry S."/>
            <person name="Kyrpides N.C."/>
            <person name="McMahon K.D."/>
            <person name="Hugenholtz P."/>
        </authorList>
    </citation>
    <scope>NUCLEOTIDE SEQUENCE [LARGE SCALE GENOMIC DNA]</scope>
    <source>
        <strain evidence="2">UW-1</strain>
    </source>
</reference>
<dbReference type="SUPFAM" id="SSF53474">
    <property type="entry name" value="alpha/beta-Hydrolases"/>
    <property type="match status" value="1"/>
</dbReference>
<evidence type="ECO:0000256" key="1">
    <source>
        <dbReference type="SAM" id="Phobius"/>
    </source>
</evidence>
<dbReference type="OrthoDB" id="869379at2"/>
<organism evidence="2">
    <name type="scientific">Accumulibacter regalis</name>
    <dbReference type="NCBI Taxonomy" id="522306"/>
    <lineage>
        <taxon>Bacteria</taxon>
        <taxon>Pseudomonadati</taxon>
        <taxon>Pseudomonadota</taxon>
        <taxon>Betaproteobacteria</taxon>
        <taxon>Candidatus Accumulibacter</taxon>
    </lineage>
</organism>
<dbReference type="STRING" id="522306.CAP2UW1_1846"/>
<dbReference type="HOGENOM" id="CLU_050381_0_0_4"/>
<proteinExistence type="predicted"/>
<evidence type="ECO:0000313" key="2">
    <source>
        <dbReference type="EMBL" id="ACV35145.1"/>
    </source>
</evidence>
<dbReference type="InterPro" id="IPR010315">
    <property type="entry name" value="DUF915_hydro-like"/>
</dbReference>
<accession>C7RV66</accession>
<dbReference type="Gene3D" id="3.40.50.1820">
    <property type="entry name" value="alpha/beta hydrolase"/>
    <property type="match status" value="1"/>
</dbReference>
<dbReference type="KEGG" id="app:CAP2UW1_1846"/>
<dbReference type="Pfam" id="PF06028">
    <property type="entry name" value="DUF915"/>
    <property type="match status" value="1"/>
</dbReference>
<evidence type="ECO:0008006" key="3">
    <source>
        <dbReference type="Google" id="ProtNLM"/>
    </source>
</evidence>
<reference evidence="2" key="1">
    <citation type="submission" date="2009-08" db="EMBL/GenBank/DDBJ databases">
        <authorList>
            <consortium name="US DOE Joint Genome Institute"/>
            <person name="Lucas S."/>
            <person name="Copeland A."/>
            <person name="Lapidus A."/>
            <person name="Glavina del Rio T."/>
            <person name="Dalin E."/>
            <person name="Tice H."/>
            <person name="Bruce D."/>
            <person name="Barry K."/>
            <person name="Pitluck S."/>
            <person name="Lowry S."/>
            <person name="Larimer F."/>
            <person name="Land M."/>
            <person name="Hauser L."/>
            <person name="Kyrpides N."/>
            <person name="Ivanova N."/>
            <person name="McMahon K.D."/>
            <person name="Hugenholtz P."/>
        </authorList>
    </citation>
    <scope>NUCLEOTIDE SEQUENCE</scope>
    <source>
        <strain evidence="2">UW-1</strain>
    </source>
</reference>
<keyword evidence="1" id="KW-1133">Transmembrane helix</keyword>
<name>C7RV66_ACCRE</name>
<gene>
    <name evidence="2" type="ordered locus">CAP2UW1_1846</name>
</gene>
<dbReference type="eggNOG" id="COG1075">
    <property type="taxonomic scope" value="Bacteria"/>
</dbReference>
<keyword evidence="1" id="KW-0812">Transmembrane</keyword>
<sequence>MWLAALDAGAWRPGLQRHWGPSPTRDRSGVRRLLLAVFLGLLLAGCGNLMSLHADLKEARKTFHRVAGRIESPTCADCPTIVVALGDRSGRQVHTYRVFEKPGKFDMVILAGSRYLFAFNDLNGDFEYQPDEPSGWYELTESPSGKREVAGIVLRIRPAEPDAREGPQMGDLSELRGITLGSVDVQLGQVVDLDDARFEPEVASMGVWQPIGFMKAGHAGLYFLEEYTPHKVPVLFMHGINGSPRDFAGMIAGLDRTRFQPWLLHYPSGLALDALGNGLLGMLSELDLRYNLKELHLVAHSLGGLLAQSYLKACEELQHCAYVRSFTSISTPFGGSRAAQTGVDRSPVVVPVWKSIAPGSRFLRELFARPLPPRVSHYLLFGYRNSSRTTFRSGDGVIPLDSQLRAEAQAQSRAMRGFDQDHSGILDDDAVHAYVNRVLSGSGGDHLLAGGGQNDTRWAQ</sequence>
<dbReference type="ESTHER" id="accpu-c7rv66">
    <property type="family name" value="6_AlphaBeta_hydrolase"/>
</dbReference>
<protein>
    <recommendedName>
        <fullName evidence="3">AB hydrolase-1 domain-containing protein</fullName>
    </recommendedName>
</protein>